<accession>A0A5B7IT39</accession>
<evidence type="ECO:0000313" key="2">
    <source>
        <dbReference type="Proteomes" id="UP000324222"/>
    </source>
</evidence>
<name>A0A5B7IT39_PORTR</name>
<sequence length="72" mass="8040">MPNTYTIHPNTPCLSPHPPVYTLSLQQLPACQPSSQPTFFLTTCLPLSPSVTPSFLCPFKRLARFSDRQSPH</sequence>
<dbReference type="Proteomes" id="UP000324222">
    <property type="component" value="Unassembled WGS sequence"/>
</dbReference>
<proteinExistence type="predicted"/>
<evidence type="ECO:0000313" key="1">
    <source>
        <dbReference type="EMBL" id="MPC85319.1"/>
    </source>
</evidence>
<reference evidence="1 2" key="1">
    <citation type="submission" date="2019-05" db="EMBL/GenBank/DDBJ databases">
        <title>Another draft genome of Portunus trituberculatus and its Hox gene families provides insights of decapod evolution.</title>
        <authorList>
            <person name="Jeong J.-H."/>
            <person name="Song I."/>
            <person name="Kim S."/>
            <person name="Choi T."/>
            <person name="Kim D."/>
            <person name="Ryu S."/>
            <person name="Kim W."/>
        </authorList>
    </citation>
    <scope>NUCLEOTIDE SEQUENCE [LARGE SCALE GENOMIC DNA]</scope>
    <source>
        <tissue evidence="1">Muscle</tissue>
    </source>
</reference>
<keyword evidence="2" id="KW-1185">Reference proteome</keyword>
<protein>
    <submittedName>
        <fullName evidence="1">Uncharacterized protein</fullName>
    </submittedName>
</protein>
<comment type="caution">
    <text evidence="1">The sequence shown here is derived from an EMBL/GenBank/DDBJ whole genome shotgun (WGS) entry which is preliminary data.</text>
</comment>
<dbReference type="EMBL" id="VSRR010068040">
    <property type="protein sequence ID" value="MPC85319.1"/>
    <property type="molecule type" value="Genomic_DNA"/>
</dbReference>
<dbReference type="AlphaFoldDB" id="A0A5B7IT39"/>
<gene>
    <name evidence="1" type="ORF">E2C01_080088</name>
</gene>
<organism evidence="1 2">
    <name type="scientific">Portunus trituberculatus</name>
    <name type="common">Swimming crab</name>
    <name type="synonym">Neptunus trituberculatus</name>
    <dbReference type="NCBI Taxonomy" id="210409"/>
    <lineage>
        <taxon>Eukaryota</taxon>
        <taxon>Metazoa</taxon>
        <taxon>Ecdysozoa</taxon>
        <taxon>Arthropoda</taxon>
        <taxon>Crustacea</taxon>
        <taxon>Multicrustacea</taxon>
        <taxon>Malacostraca</taxon>
        <taxon>Eumalacostraca</taxon>
        <taxon>Eucarida</taxon>
        <taxon>Decapoda</taxon>
        <taxon>Pleocyemata</taxon>
        <taxon>Brachyura</taxon>
        <taxon>Eubrachyura</taxon>
        <taxon>Portunoidea</taxon>
        <taxon>Portunidae</taxon>
        <taxon>Portuninae</taxon>
        <taxon>Portunus</taxon>
    </lineage>
</organism>